<dbReference type="EMBL" id="AP019695">
    <property type="protein sequence ID" value="BBK21993.1"/>
    <property type="molecule type" value="Genomic_DNA"/>
</dbReference>
<accession>A0A6N4TGS9</accession>
<feature type="transmembrane region" description="Helical" evidence="1">
    <location>
        <begin position="141"/>
        <end position="163"/>
    </location>
</feature>
<dbReference type="Proteomes" id="UP000464754">
    <property type="component" value="Chromosome"/>
</dbReference>
<feature type="transmembrane region" description="Helical" evidence="1">
    <location>
        <begin position="83"/>
        <end position="102"/>
    </location>
</feature>
<feature type="transmembrane region" description="Helical" evidence="1">
    <location>
        <begin position="109"/>
        <end position="129"/>
    </location>
</feature>
<reference evidence="3" key="1">
    <citation type="submission" date="2019-05" db="EMBL/GenBank/DDBJ databases">
        <title>Complete genome sequencing of Absiella argi strain JCM 30884.</title>
        <authorList>
            <person name="Sakamoto M."/>
            <person name="Murakami T."/>
            <person name="Mori H."/>
        </authorList>
    </citation>
    <scope>NUCLEOTIDE SEQUENCE [LARGE SCALE GENOMIC DNA]</scope>
    <source>
        <strain evidence="3">JCM 30884</strain>
    </source>
</reference>
<keyword evidence="1" id="KW-0472">Membrane</keyword>
<name>A0A6N4TGS9_9FIRM</name>
<sequence>MIKKKDDAYSRFLILCLAVWVFFLLLYVVVGISLYTLDDYDSLYTLLNGKLLHMTYLSRVSMDFISMSQVSFTNILYVVLKEVQWYEVMVAALFIAAWPLLCEKKQTTWCLFLFVIETVGCLFCIYTGLQSASLEEGMFYIKGVGVILVLINTIIILLLLYHIKKKVHQITKKAA</sequence>
<keyword evidence="3" id="KW-1185">Reference proteome</keyword>
<dbReference type="RefSeq" id="WP_115715199.1">
    <property type="nucleotide sequence ID" value="NZ_AP019695.1"/>
</dbReference>
<feature type="transmembrane region" description="Helical" evidence="1">
    <location>
        <begin position="12"/>
        <end position="37"/>
    </location>
</feature>
<organism evidence="2 3">
    <name type="scientific">Amedibacterium intestinale</name>
    <dbReference type="NCBI Taxonomy" id="2583452"/>
    <lineage>
        <taxon>Bacteria</taxon>
        <taxon>Bacillati</taxon>
        <taxon>Bacillota</taxon>
        <taxon>Erysipelotrichia</taxon>
        <taxon>Erysipelotrichales</taxon>
        <taxon>Erysipelotrichaceae</taxon>
        <taxon>Amedibacterium</taxon>
    </lineage>
</organism>
<keyword evidence="1" id="KW-1133">Transmembrane helix</keyword>
<dbReference type="KEGG" id="aarg:Aargi30884_08960"/>
<evidence type="ECO:0000256" key="1">
    <source>
        <dbReference type="SAM" id="Phobius"/>
    </source>
</evidence>
<gene>
    <name evidence="2" type="ORF">Aargi30884_08960</name>
</gene>
<proteinExistence type="predicted"/>
<dbReference type="AlphaFoldDB" id="A0A6N4TGS9"/>
<evidence type="ECO:0000313" key="3">
    <source>
        <dbReference type="Proteomes" id="UP000464754"/>
    </source>
</evidence>
<evidence type="ECO:0000313" key="2">
    <source>
        <dbReference type="EMBL" id="BBK21993.1"/>
    </source>
</evidence>
<protein>
    <submittedName>
        <fullName evidence="2">Uncharacterized protein</fullName>
    </submittedName>
</protein>
<keyword evidence="1" id="KW-0812">Transmembrane</keyword>